<dbReference type="HOGENOM" id="CLU_098275_0_2_10"/>
<organism evidence="2 3">
    <name type="scientific">Bacteroides coprosuis DSM 18011</name>
    <dbReference type="NCBI Taxonomy" id="679937"/>
    <lineage>
        <taxon>Bacteria</taxon>
        <taxon>Pseudomonadati</taxon>
        <taxon>Bacteroidota</taxon>
        <taxon>Bacteroidia</taxon>
        <taxon>Bacteroidales</taxon>
        <taxon>Bacteroidaceae</taxon>
        <taxon>Bacteroides</taxon>
    </lineage>
</organism>
<dbReference type="InterPro" id="IPR026265">
    <property type="entry name" value="LptC"/>
</dbReference>
<dbReference type="GO" id="GO:0005886">
    <property type="term" value="C:plasma membrane"/>
    <property type="evidence" value="ECO:0007669"/>
    <property type="project" value="InterPro"/>
</dbReference>
<dbReference type="AlphaFoldDB" id="F3ZNM3"/>
<gene>
    <name evidence="2" type="ORF">Bcop_2406</name>
</gene>
<dbReference type="GO" id="GO:0015221">
    <property type="term" value="F:lipopolysaccharide transmembrane transporter activity"/>
    <property type="evidence" value="ECO:0007669"/>
    <property type="project" value="InterPro"/>
</dbReference>
<feature type="transmembrane region" description="Helical" evidence="1">
    <location>
        <begin position="12"/>
        <end position="31"/>
    </location>
</feature>
<protein>
    <recommendedName>
        <fullName evidence="4">LPS export ABC transporter periplasmic protein LptC</fullName>
    </recommendedName>
</protein>
<dbReference type="Pfam" id="PF06835">
    <property type="entry name" value="LptC"/>
    <property type="match status" value="1"/>
</dbReference>
<dbReference type="Gene3D" id="2.60.450.10">
    <property type="entry name" value="Lipopolysaccharide (LPS) transport protein A like domain"/>
    <property type="match status" value="1"/>
</dbReference>
<dbReference type="InterPro" id="IPR010664">
    <property type="entry name" value="LipoPS_assembly_LptC-rel"/>
</dbReference>
<keyword evidence="1" id="KW-1133">Transmembrane helix</keyword>
<keyword evidence="3" id="KW-1185">Reference proteome</keyword>
<name>F3ZNM3_9BACE</name>
<keyword evidence="1" id="KW-0812">Transmembrane</keyword>
<proteinExistence type="predicted"/>
<evidence type="ECO:0000313" key="3">
    <source>
        <dbReference type="Proteomes" id="UP000018439"/>
    </source>
</evidence>
<dbReference type="Proteomes" id="UP000018439">
    <property type="component" value="Chromosome"/>
</dbReference>
<evidence type="ECO:0000313" key="2">
    <source>
        <dbReference type="EMBL" id="EGJ72558.1"/>
    </source>
</evidence>
<sequence>MFLNKNNTKNTFIKSITVTLSVTVMLFLIFASSSCTRKKDNLADKITNRDSLPLLNTIGVESLVSDSGVIRYRILAGEWLIFDKAEPSYWSFEKKIHLERFDSLLRIDAQIDADTAYFYDKDRLWELRGNVKIVNLKGSTFTTNLLYWNQQTEKVYSDEYITIEDGDNIFHGIGFDADQRLEVYTIRKPTGIGYVDLNEAKKDSDSINN</sequence>
<dbReference type="NCBIfam" id="TIGR04409">
    <property type="entry name" value="LptC_YrbK"/>
    <property type="match status" value="1"/>
</dbReference>
<evidence type="ECO:0000256" key="1">
    <source>
        <dbReference type="SAM" id="Phobius"/>
    </source>
</evidence>
<dbReference type="EMBL" id="CM001167">
    <property type="protein sequence ID" value="EGJ72558.1"/>
    <property type="molecule type" value="Genomic_DNA"/>
</dbReference>
<dbReference type="STRING" id="679937.Bcop_2406"/>
<reference evidence="2 3" key="1">
    <citation type="journal article" date="2011" name="Stand. Genomic Sci.">
        <title>Non-contiguous finished genome sequence of Bacteroides coprosuis type strain (PC139).</title>
        <authorList>
            <person name="Land M."/>
            <person name="Held B."/>
            <person name="Gronow S."/>
            <person name="Abt B."/>
            <person name="Lucas S."/>
            <person name="Del Rio T.G."/>
            <person name="Nolan M."/>
            <person name="Tice H."/>
            <person name="Cheng J.F."/>
            <person name="Pitluck S."/>
            <person name="Liolios K."/>
            <person name="Pagani I."/>
            <person name="Ivanova N."/>
            <person name="Mavromatis K."/>
            <person name="Mikhailova N."/>
            <person name="Pati A."/>
            <person name="Tapia R."/>
            <person name="Han C."/>
            <person name="Goodwin L."/>
            <person name="Chen A."/>
            <person name="Palaniappan K."/>
            <person name="Hauser L."/>
            <person name="Brambilla E.M."/>
            <person name="Rohde M."/>
            <person name="Goker M."/>
            <person name="Detter J.C."/>
            <person name="Woyke T."/>
            <person name="Bristow J."/>
            <person name="Eisen J.A."/>
            <person name="Markowitz V."/>
            <person name="Hugenholtz P."/>
            <person name="Kyrpides N.C."/>
            <person name="Klenk H.P."/>
            <person name="Lapidus A."/>
        </authorList>
    </citation>
    <scope>NUCLEOTIDE SEQUENCE</scope>
    <source>
        <strain evidence="2 3">DSM 18011</strain>
    </source>
</reference>
<keyword evidence="1" id="KW-0472">Membrane</keyword>
<dbReference type="OrthoDB" id="9812080at2"/>
<evidence type="ECO:0008006" key="4">
    <source>
        <dbReference type="Google" id="ProtNLM"/>
    </source>
</evidence>
<accession>F3ZNM3</accession>
<dbReference type="PROSITE" id="PS51257">
    <property type="entry name" value="PROKAR_LIPOPROTEIN"/>
    <property type="match status" value="1"/>
</dbReference>
<dbReference type="eggNOG" id="COG3117">
    <property type="taxonomic scope" value="Bacteria"/>
</dbReference>